<protein>
    <submittedName>
        <fullName evidence="2">XRE family transcriptional regulator</fullName>
    </submittedName>
</protein>
<keyword evidence="1" id="KW-0812">Transmembrane</keyword>
<dbReference type="Proteomes" id="UP000723714">
    <property type="component" value="Unassembled WGS sequence"/>
</dbReference>
<accession>A0ABS6D6F0</accession>
<feature type="transmembrane region" description="Helical" evidence="1">
    <location>
        <begin position="55"/>
        <end position="76"/>
    </location>
</feature>
<evidence type="ECO:0000313" key="3">
    <source>
        <dbReference type="Proteomes" id="UP000723714"/>
    </source>
</evidence>
<reference evidence="2 3" key="1">
    <citation type="submission" date="2021-06" db="EMBL/GenBank/DDBJ databases">
        <title>Faecalicatena sp. nov. isolated from porcine feces.</title>
        <authorList>
            <person name="Oh B.S."/>
            <person name="Lee J.H."/>
        </authorList>
    </citation>
    <scope>NUCLEOTIDE SEQUENCE [LARGE SCALE GENOMIC DNA]</scope>
    <source>
        <strain evidence="2 3">AGMB00832</strain>
    </source>
</reference>
<gene>
    <name evidence="2" type="ORF">HGO97_015330</name>
</gene>
<dbReference type="EMBL" id="JABACJ020000016">
    <property type="protein sequence ID" value="MBU3877177.1"/>
    <property type="molecule type" value="Genomic_DNA"/>
</dbReference>
<evidence type="ECO:0000256" key="1">
    <source>
        <dbReference type="SAM" id="Phobius"/>
    </source>
</evidence>
<name>A0ABS6D6F0_9FIRM</name>
<feature type="transmembrane region" description="Helical" evidence="1">
    <location>
        <begin position="88"/>
        <end position="108"/>
    </location>
</feature>
<sequence length="112" mass="12215">MPDYSVIESLCAELDITIAELLDGEEAAESSIRTYDDSQILDLIKRTQALENQRTSLYGLILIIMGFALLILHYLIGGSNVKDIFAGILMGVSIAEMLVGVYLAAMGFGKQK</sequence>
<organism evidence="2 3">
    <name type="scientific">Faecalicatena faecalis</name>
    <dbReference type="NCBI Taxonomy" id="2726362"/>
    <lineage>
        <taxon>Bacteria</taxon>
        <taxon>Bacillati</taxon>
        <taxon>Bacillota</taxon>
        <taxon>Clostridia</taxon>
        <taxon>Lachnospirales</taxon>
        <taxon>Lachnospiraceae</taxon>
        <taxon>Faecalicatena</taxon>
    </lineage>
</organism>
<proteinExistence type="predicted"/>
<keyword evidence="1" id="KW-1133">Transmembrane helix</keyword>
<comment type="caution">
    <text evidence="2">The sequence shown here is derived from an EMBL/GenBank/DDBJ whole genome shotgun (WGS) entry which is preliminary data.</text>
</comment>
<keyword evidence="1" id="KW-0472">Membrane</keyword>
<evidence type="ECO:0000313" key="2">
    <source>
        <dbReference type="EMBL" id="MBU3877177.1"/>
    </source>
</evidence>
<dbReference type="RefSeq" id="WP_216243433.1">
    <property type="nucleotide sequence ID" value="NZ_JABACJ020000016.1"/>
</dbReference>
<keyword evidence="3" id="KW-1185">Reference proteome</keyword>